<feature type="region of interest" description="Disordered" evidence="1">
    <location>
        <begin position="314"/>
        <end position="373"/>
    </location>
</feature>
<evidence type="ECO:0000256" key="1">
    <source>
        <dbReference type="SAM" id="MobiDB-lite"/>
    </source>
</evidence>
<accession>A0A5K1K234</accession>
<protein>
    <submittedName>
        <fullName evidence="2">N/A</fullName>
    </submittedName>
</protein>
<sequence length="841" mass="94728">MALSPLHPSRTFWFENQCFTVINPSRVDFLPGIRVGDPDQNLTARDLRKAVWAIDKSPEMAYMLRSSHSDSSLLLRLNCDPRKPPIVTTEKKRYALSEDVLTAWMDLEQSLYAVSETLLLHISKIPEAKFPFDAFWPLPSECGYRKEHPTFQSARKAVLRSRDAFFLLASRCTLAIALFQYRFPAEDPPAWTCVLMDRGVPAPWIDELRASPIADLSSGIRVGAFIDPLPGPACTVWMTHIPCMIAANLPTYIAWPTLNGRLDASLCGQILRDHPCLATYLPSSADEAPIVPTLADPKAFQPFFRWTDIVQDSRPSPAGSPFPTHSAEVLSGLPHGPGQRPGETCQQFFSRREAEGKRRTEAETAENRAKRLQRAANAASYSCPVRPTTTFLWIEVGDVDGGVPWYLLQSDYRKVVRFSAVRDLWKMYPDSHKRYDPWRDEWDICPKLSDEPLVDDLSDDDENFGFPLSIPQQPPDDNPLSLPGPATIAHSFQADLQRLYGAEEFAGHVFVSEGFEKIAYYRYGVVLGAPLVPQQGPEYSAFNRANVQKYFGLLTTDIHPAGLHVPALSAFLSVTLDRSTNGMIPATVWDLDHNCPQYLLKVGQANPTLRLDLWKLSGVEYYRVRYEGEPDCWFDVLVGPMTAVELLRRGYIHSRASAIELMVQNGVAFRTPYYLDRRDMFSPRLSPFGDALGWRPRGFTATRYDYGQYIAQAYQVLHQPRGRAAVLYGGIVWRLALEILGSDAAGRAVTGPSEDVFHFGQEFLPRQGDALYDDSLTPGEIDIVCGVYKLPTQDSKPELLSWWPRPNVFNTSGLAFGYWTPWCESWFQRRIARIKAGCRVG</sequence>
<feature type="compositionally biased region" description="Basic and acidic residues" evidence="1">
    <location>
        <begin position="350"/>
        <end position="369"/>
    </location>
</feature>
<dbReference type="EMBL" id="LR727510">
    <property type="protein sequence ID" value="VWO99258.1"/>
    <property type="molecule type" value="Genomic_DNA"/>
</dbReference>
<organism evidence="2">
    <name type="scientific">Ganoderma boninense</name>
    <dbReference type="NCBI Taxonomy" id="34458"/>
    <lineage>
        <taxon>Eukaryota</taxon>
        <taxon>Fungi</taxon>
        <taxon>Dikarya</taxon>
        <taxon>Basidiomycota</taxon>
        <taxon>Agaricomycotina</taxon>
        <taxon>Agaricomycetes</taxon>
        <taxon>Polyporales</taxon>
        <taxon>Polyporaceae</taxon>
        <taxon>Ganoderma</taxon>
    </lineage>
</organism>
<proteinExistence type="predicted"/>
<name>A0A5K1K234_9APHY</name>
<dbReference type="AlphaFoldDB" id="A0A5K1K234"/>
<evidence type="ECO:0000313" key="2">
    <source>
        <dbReference type="EMBL" id="VWO99258.1"/>
    </source>
</evidence>
<reference evidence="2" key="1">
    <citation type="submission" date="2019-10" db="EMBL/GenBank/DDBJ databases">
        <authorList>
            <person name="Nor Muhammad N."/>
        </authorList>
    </citation>
    <scope>NUCLEOTIDE SEQUENCE</scope>
</reference>
<gene>
    <name evidence="2" type="primary">I1RFC7</name>
</gene>